<protein>
    <submittedName>
        <fullName evidence="2">Uncharacterized protein</fullName>
    </submittedName>
</protein>
<evidence type="ECO:0000256" key="1">
    <source>
        <dbReference type="SAM" id="Phobius"/>
    </source>
</evidence>
<gene>
    <name evidence="2" type="ORF">RHRU231_330019</name>
</gene>
<proteinExistence type="predicted"/>
<evidence type="ECO:0000313" key="3">
    <source>
        <dbReference type="Proteomes" id="UP000042997"/>
    </source>
</evidence>
<sequence>MSTDLLLVGVDIVGYAVEIAVHLFRLITLNS</sequence>
<keyword evidence="1" id="KW-1133">Transmembrane helix</keyword>
<dbReference type="Proteomes" id="UP000042997">
    <property type="component" value="Unassembled WGS sequence"/>
</dbReference>
<name>A0A098BH82_9NOCA</name>
<reference evidence="2 3" key="1">
    <citation type="journal article" date="2014" name="Genome Announc.">
        <title>Draft Genome Sequence of Propane- and Butane-Oxidizing Actinobacterium Rhodococcus ruber IEGM 231.</title>
        <authorList>
            <person name="Ivshina I.B."/>
            <person name="Kuyukina M.S."/>
            <person name="Krivoruchko A.V."/>
            <person name="Barbe V."/>
            <person name="Fischer C."/>
        </authorList>
    </citation>
    <scope>NUCLEOTIDE SEQUENCE [LARGE SCALE GENOMIC DNA]</scope>
</reference>
<feature type="transmembrane region" description="Helical" evidence="1">
    <location>
        <begin position="6"/>
        <end position="27"/>
    </location>
</feature>
<accession>A0A098BH82</accession>
<dbReference type="AlphaFoldDB" id="A0A098BH82"/>
<evidence type="ECO:0000313" key="2">
    <source>
        <dbReference type="EMBL" id="CDZ87562.1"/>
    </source>
</evidence>
<dbReference type="EMBL" id="CCSD01000043">
    <property type="protein sequence ID" value="CDZ87562.1"/>
    <property type="molecule type" value="Genomic_DNA"/>
</dbReference>
<keyword evidence="1" id="KW-0472">Membrane</keyword>
<organism evidence="2 3">
    <name type="scientific">Rhodococcus ruber</name>
    <dbReference type="NCBI Taxonomy" id="1830"/>
    <lineage>
        <taxon>Bacteria</taxon>
        <taxon>Bacillati</taxon>
        <taxon>Actinomycetota</taxon>
        <taxon>Actinomycetes</taxon>
        <taxon>Mycobacteriales</taxon>
        <taxon>Nocardiaceae</taxon>
        <taxon>Rhodococcus</taxon>
    </lineage>
</organism>
<keyword evidence="1" id="KW-0812">Transmembrane</keyword>